<evidence type="ECO:0000313" key="2">
    <source>
        <dbReference type="Proteomes" id="UP000063434"/>
    </source>
</evidence>
<dbReference type="PATRIC" id="fig|294.195.peg.3916"/>
<proteinExistence type="predicted"/>
<protein>
    <submittedName>
        <fullName evidence="1">Uncharacterized protein</fullName>
    </submittedName>
</protein>
<evidence type="ECO:0000313" key="1">
    <source>
        <dbReference type="EMBL" id="KWV73544.1"/>
    </source>
</evidence>
<comment type="caution">
    <text evidence="1">The sequence shown here is derived from an EMBL/GenBank/DDBJ whole genome shotgun (WGS) entry which is preliminary data.</text>
</comment>
<dbReference type="EMBL" id="LCYC01000048">
    <property type="protein sequence ID" value="KWV73544.1"/>
    <property type="molecule type" value="Genomic_DNA"/>
</dbReference>
<sequence>MLAKNVNDDAGMLKVRGVRWFFASKLAPTHRHILSVPACALYQLKSARLQKKQHSLEVSSGYFYYWLSNTTRCTLFL</sequence>
<organism evidence="1 2">
    <name type="scientific">Pseudomonas fluorescens</name>
    <dbReference type="NCBI Taxonomy" id="294"/>
    <lineage>
        <taxon>Bacteria</taxon>
        <taxon>Pseudomonadati</taxon>
        <taxon>Pseudomonadota</taxon>
        <taxon>Gammaproteobacteria</taxon>
        <taxon>Pseudomonadales</taxon>
        <taxon>Pseudomonadaceae</taxon>
        <taxon>Pseudomonas</taxon>
    </lineage>
</organism>
<dbReference type="AlphaFoldDB" id="A0A125QE05"/>
<reference evidence="1 2" key="1">
    <citation type="submission" date="2015-05" db="EMBL/GenBank/DDBJ databases">
        <title>A genomic and transcriptomic approach to investigate the blue pigment phenotype in Pseudomonas fluorescens.</title>
        <authorList>
            <person name="Andreani N.A."/>
            <person name="Cardazzo B."/>
        </authorList>
    </citation>
    <scope>NUCLEOTIDE SEQUENCE [LARGE SCALE GENOMIC DNA]</scope>
    <source>
        <strain evidence="1 2">Ps_40</strain>
    </source>
</reference>
<accession>A0A125QE05</accession>
<dbReference type="Proteomes" id="UP000063434">
    <property type="component" value="Unassembled WGS sequence"/>
</dbReference>
<name>A0A125QE05_PSEFL</name>
<gene>
    <name evidence="1" type="ORF">PFL603g_03654</name>
</gene>